<proteinExistence type="predicted"/>
<dbReference type="SMART" id="SM00869">
    <property type="entry name" value="Autotransporter"/>
    <property type="match status" value="1"/>
</dbReference>
<evidence type="ECO:0000256" key="1">
    <source>
        <dbReference type="SAM" id="MobiDB-lite"/>
    </source>
</evidence>
<feature type="region of interest" description="Disordered" evidence="1">
    <location>
        <begin position="1390"/>
        <end position="1409"/>
    </location>
</feature>
<dbReference type="SMART" id="SM00710">
    <property type="entry name" value="PbH1"/>
    <property type="match status" value="12"/>
</dbReference>
<dbReference type="Gene3D" id="2.160.20.20">
    <property type="match status" value="2"/>
</dbReference>
<dbReference type="SUPFAM" id="SSF51126">
    <property type="entry name" value="Pectin lyase-like"/>
    <property type="match status" value="3"/>
</dbReference>
<feature type="domain" description="Autotransporter" evidence="2">
    <location>
        <begin position="1538"/>
        <end position="1815"/>
    </location>
</feature>
<dbReference type="Pfam" id="PF18883">
    <property type="entry name" value="AC_1"/>
    <property type="match status" value="1"/>
</dbReference>
<protein>
    <submittedName>
        <fullName evidence="3">Putative autotransporter (Modular protein)</fullName>
    </submittedName>
</protein>
<evidence type="ECO:0000259" key="2">
    <source>
        <dbReference type="PROSITE" id="PS51208"/>
    </source>
</evidence>
<dbReference type="InterPro" id="IPR036709">
    <property type="entry name" value="Autotransporte_beta_dom_sf"/>
</dbReference>
<dbReference type="InterPro" id="IPR006315">
    <property type="entry name" value="OM_autotransptr_brl_dom"/>
</dbReference>
<dbReference type="PROSITE" id="PS51208">
    <property type="entry name" value="AUTOTRANSPORTER"/>
    <property type="match status" value="1"/>
</dbReference>
<dbReference type="EMBL" id="FN645509">
    <property type="protein sequence ID" value="CBI82650.1"/>
    <property type="molecule type" value="Genomic_DNA"/>
</dbReference>
<dbReference type="Gene3D" id="2.40.128.130">
    <property type="entry name" value="Autotransporter beta-domain"/>
    <property type="match status" value="1"/>
</dbReference>
<dbReference type="GO" id="GO:0019867">
    <property type="term" value="C:outer membrane"/>
    <property type="evidence" value="ECO:0007669"/>
    <property type="project" value="InterPro"/>
</dbReference>
<accession>E6Z0L2</accession>
<dbReference type="NCBIfam" id="TIGR01414">
    <property type="entry name" value="autotrans_barl"/>
    <property type="match status" value="1"/>
</dbReference>
<dbReference type="InterPro" id="IPR039448">
    <property type="entry name" value="Beta_helix"/>
</dbReference>
<name>E6Z0L2_BARSR</name>
<dbReference type="InterPro" id="IPR006626">
    <property type="entry name" value="PbH1"/>
</dbReference>
<dbReference type="InterPro" id="IPR043990">
    <property type="entry name" value="AC_1"/>
</dbReference>
<dbReference type="InterPro" id="IPR005546">
    <property type="entry name" value="Autotransporte_beta"/>
</dbReference>
<evidence type="ECO:0000313" key="3">
    <source>
        <dbReference type="EMBL" id="CBI82650.1"/>
    </source>
</evidence>
<dbReference type="InterPro" id="IPR011050">
    <property type="entry name" value="Pectin_lyase_fold/virulence"/>
</dbReference>
<dbReference type="InterPro" id="IPR012332">
    <property type="entry name" value="Autotransporter_pectin_lyase_C"/>
</dbReference>
<organism evidence="3">
    <name type="scientific">Bartonella schoenbuchensis (strain DSM 13525 / NCTC 13165 / R1)</name>
    <dbReference type="NCBI Taxonomy" id="687861"/>
    <lineage>
        <taxon>Bacteria</taxon>
        <taxon>Pseudomonadati</taxon>
        <taxon>Pseudomonadota</taxon>
        <taxon>Alphaproteobacteria</taxon>
        <taxon>Hyphomicrobiales</taxon>
        <taxon>Bartonellaceae</taxon>
        <taxon>Bartonella</taxon>
    </lineage>
</organism>
<dbReference type="SUPFAM" id="SSF103515">
    <property type="entry name" value="Autotransporter"/>
    <property type="match status" value="1"/>
</dbReference>
<sequence length="1815" mass="191974">MEEVEISKVEMGVRVMGGKSLTITGGSIKEVQTGVAMMKGESLMISGSSTISFMGDYGVYMGNGVTSASLMGTTITGDGKGTGVYAVGGETLEMTLDKVEIEGVAMGVYVKGGKSLTMKRGSVDFTGNYGVGVYLGNTAMAELNDVTITGSGKGSTGVYAGGGKVLLEKVTFDAVEIGVTMLGKGTLTMENVTRISLAIGGGYGVMVGGDVTAKLKEMKIIGGRSGKGMGVYGMGGTNLTISLEKVEISKVEMGVRMMGGKSLMIRENSRIEFMGGYGVMVGGEVTAELKGTTITGQDKGVGVIMESSGKMMLDKVGISKVKTGVYAEKGTLIIEKGTTIDFKESGWGVYVEKLVKSVNLNDVTIKGEESGMGTGVYAVGGAGNGELTISLEKVEISKVGKGVYARGGKSLMIRGTTEISFMGEYGVKVEGLVSTYLTKTRIVGTGSERGRNNGVSVGVYAVGGGIVTLEGVDISGVQTGVSAEGSQLTVTLSGGVKISNVRTGVAMTGSGTLAVEKETRIEFTNGYGVMVGGKMMAKLIETRITGSGTGVYVGGGKVLLEKVVVEGNNQGTGLYMTQGAVRLTGTTLRDVAKGMTISKGIVHMVGGSVTFSGRYGISVSGGNAFLSGFKITRQENKGTVAVAVEDTVANTVEDTVEGVGAGAGVEVSHSAKVMMKGVNIEGVKTGAYVMGNGFLVMGKGSISFKGDYGIYFDQGYAVLNDVHITGSGHKGTGIKMGYGQLLMVDTTLKEVAEGMTIVKGNVSMVGGSIEFEREHGVLLKQGSVLLNNLSMKYRGSNSDATFLKVEADSVVDKEGKRVLNTADIKGIGIKIDGQDKARGVYVNNGGRVMLKSAIFSDVLNGVMVANAQFRMEDGKINFHGDYAVNLATGNVLLKGVIVEYKGDNKLLKDVDIPDFIKVKGKGASFTAIKTVISGDRWGRGRGLHVTKGGHATLNQSHFTKVQSAITVKEGSVWMGNGSIKFNGEHGVLLYEGKVILEKVLMSYEGNKSADFIKAEGRESVIRVIDTIINGNDKGKGAHITKGGHVRLINSNLNKLDTGITAENAEITMSNTSMSFKGSHGVSLSVGKAILNKVNMTHTGNNDTDFLKAQGKGANLDANKVIIKGSKNKGKGLHVTQGAKTTLLQSELTGIAKGIHIDSGIVNVRRSTITVEGTESDESYGISLWGSQKSTETHLKRSRRSTSNNLTTAHHIPKISEVGVVNLTLTTLKVPNSIAIHGKTAKSFITLKDSNISGDLLLEAKNGSAIMLATNNSSLTGGSQVDNNSNALFYLTNKSKWFLTKRKNQDFKKPSSLISGIMLKDSAIIFEKPTSDVYQTLNIGKGYHSIYLAQGDAQLHLNIQVGQDGSLDDDKTDRVLIYGSTAGGTTKIHMSASSNGIRGSGQGTVSSKANRNNNKQSVSIVQVSGAAKKDSFQLNHGYVTLGNSPYQYHLVAYGPGSELKADPQKRLVKGDGDFWDFRLEGKNIPFDPRHTDIVPIKPAIVPQVPTYLLLPNALFYAGLIDINNQTELLGTMVTSFDPFFNGKPAFFVRGYGGSHTYTSDLSALEYGYGAKFDYRAADAAVLLSTLESEQNSAFIGAIGTYSKLSLQPQDVEKSKKSNFDQWSVTAYASLQHNMGFYINGLLSYGLSRGDVETLARGKTARITGKPLRAALTGGKAFLTGHEGLVFEPQMQLIYQYLMFNSTRDVDGFNINMGSPSQLTTRLGGRLAQEFALMEEDSSVSFYGKLHLMGNFGGKQFVQFKDTFQLGAFGSSMEAGVGVQAQLSSQIALHGDVVYQQKLTKAGFSGSTFSGGLRYRF</sequence>
<reference evidence="3" key="1">
    <citation type="journal article" date="2011" name="PLoS Genet.">
        <title>Parallel evolution of a type IV secretion system in radiating lineages of the host-restricted bacterial pathogen Bartonella.</title>
        <authorList>
            <person name="Engel P."/>
            <person name="Salzburger W."/>
            <person name="Liesch M."/>
            <person name="Chang C.C."/>
            <person name="Maruyama S."/>
            <person name="Lanz C."/>
            <person name="Calteau A."/>
            <person name="Lajus A."/>
            <person name="Medigue C."/>
            <person name="Schuster S.C."/>
            <person name="Dehio C."/>
        </authorList>
    </citation>
    <scope>NUCLEOTIDE SEQUENCE</scope>
    <source>
        <strain evidence="3">R1</strain>
    </source>
</reference>
<gene>
    <name evidence="3" type="ORF">B11C_40507</name>
</gene>
<dbReference type="Pfam" id="PF13229">
    <property type="entry name" value="Beta_helix"/>
    <property type="match status" value="2"/>
</dbReference>